<feature type="domain" description="ATP-dependent RNA helicase DHX37-like C-terminal" evidence="4">
    <location>
        <begin position="295"/>
        <end position="373"/>
    </location>
</feature>
<dbReference type="GO" id="GO:0004386">
    <property type="term" value="F:helicase activity"/>
    <property type="evidence" value="ECO:0007669"/>
    <property type="project" value="UniProtKB-KW"/>
</dbReference>
<evidence type="ECO:0000256" key="2">
    <source>
        <dbReference type="SAM" id="MobiDB-lite"/>
    </source>
</evidence>
<feature type="domain" description="DEAD-box helicase OB fold" evidence="3">
    <location>
        <begin position="132"/>
        <end position="224"/>
    </location>
</feature>
<keyword evidence="1" id="KW-0547">Nucleotide-binding</keyword>
<organism evidence="5 6">
    <name type="scientific">Volvox reticuliferus</name>
    <dbReference type="NCBI Taxonomy" id="1737510"/>
    <lineage>
        <taxon>Eukaryota</taxon>
        <taxon>Viridiplantae</taxon>
        <taxon>Chlorophyta</taxon>
        <taxon>core chlorophytes</taxon>
        <taxon>Chlorophyceae</taxon>
        <taxon>CS clade</taxon>
        <taxon>Chlamydomonadales</taxon>
        <taxon>Volvocaceae</taxon>
        <taxon>Volvox</taxon>
    </lineage>
</organism>
<evidence type="ECO:0000256" key="1">
    <source>
        <dbReference type="ARBA" id="ARBA00022806"/>
    </source>
</evidence>
<comment type="caution">
    <text evidence="5">The sequence shown here is derived from an EMBL/GenBank/DDBJ whole genome shotgun (WGS) entry which is preliminary data.</text>
</comment>
<gene>
    <name evidence="5" type="ORF">Vretimale_9764</name>
</gene>
<dbReference type="Pfam" id="PF07717">
    <property type="entry name" value="OB_NTP_bind"/>
    <property type="match status" value="1"/>
</dbReference>
<dbReference type="Pfam" id="PF23362">
    <property type="entry name" value="DHX37_C"/>
    <property type="match status" value="1"/>
</dbReference>
<keyword evidence="1" id="KW-0378">Hydrolase</keyword>
<proteinExistence type="predicted"/>
<evidence type="ECO:0000313" key="5">
    <source>
        <dbReference type="EMBL" id="GIM05300.1"/>
    </source>
</evidence>
<dbReference type="InterPro" id="IPR011709">
    <property type="entry name" value="DEAD-box_helicase_OB_fold"/>
</dbReference>
<protein>
    <submittedName>
        <fullName evidence="5">Uncharacterized protein</fullName>
    </submittedName>
</protein>
<feature type="compositionally biased region" description="Low complexity" evidence="2">
    <location>
        <begin position="387"/>
        <end position="399"/>
    </location>
</feature>
<evidence type="ECO:0000259" key="3">
    <source>
        <dbReference type="Pfam" id="PF07717"/>
    </source>
</evidence>
<evidence type="ECO:0000259" key="4">
    <source>
        <dbReference type="Pfam" id="PF23362"/>
    </source>
</evidence>
<accession>A0A8J4LPS5</accession>
<sequence>RRRRQHAAAMQAHFRHGRSDALSALAALMAFEASGESEDFAAAHFLHPKNLREAADLHRQLLRVLAMQQAGAAAATAAAASSATVGSALAQELAAAAKELAASLALPGAAPAAAAAATGGAALVPERVALVLRRALAAGWADQVAKRARSSEYLAQLEESRRKRHAVRYQPACLSEGHVFLHPRSALHGDAPEFLVYMQLLRTEKRPYMAGLTAIEAEWLTECGTPLCMLSATPLTDPPPSYRGAPVDTVMAWREARYGMHGWPLPPVAVPHPDATERAAVFATALLEGRVLPAMAEMRPHLAASPAMLLRPELRGVARVGELVGALVRAKVDSRSSLAAAWRSSQPTLLQRELAAWLPKAQQPVLLRLWPRMVAEATAGAPPPSPLSAAAPTSTGVKG</sequence>
<evidence type="ECO:0000313" key="6">
    <source>
        <dbReference type="Proteomes" id="UP000722791"/>
    </source>
</evidence>
<dbReference type="EMBL" id="BNCQ01000018">
    <property type="protein sequence ID" value="GIM05300.1"/>
    <property type="molecule type" value="Genomic_DNA"/>
</dbReference>
<name>A0A8J4LPS5_9CHLO</name>
<reference evidence="5" key="1">
    <citation type="journal article" date="2021" name="Proc. Natl. Acad. Sci. U.S.A.">
        <title>Three genomes in the algal genus Volvox reveal the fate of a haploid sex-determining region after a transition to homothallism.</title>
        <authorList>
            <person name="Yamamoto K."/>
            <person name="Hamaji T."/>
            <person name="Kawai-Toyooka H."/>
            <person name="Matsuzaki R."/>
            <person name="Takahashi F."/>
            <person name="Nishimura Y."/>
            <person name="Kawachi M."/>
            <person name="Noguchi H."/>
            <person name="Minakuchi Y."/>
            <person name="Umen J.G."/>
            <person name="Toyoda A."/>
            <person name="Nozaki H."/>
        </authorList>
    </citation>
    <scope>NUCLEOTIDE SEQUENCE</scope>
    <source>
        <strain evidence="5">NIES-3785</strain>
    </source>
</reference>
<keyword evidence="1" id="KW-0347">Helicase</keyword>
<dbReference type="AlphaFoldDB" id="A0A8J4LPS5"/>
<feature type="non-terminal residue" evidence="5">
    <location>
        <position position="1"/>
    </location>
</feature>
<dbReference type="Proteomes" id="UP000722791">
    <property type="component" value="Unassembled WGS sequence"/>
</dbReference>
<feature type="region of interest" description="Disordered" evidence="2">
    <location>
        <begin position="378"/>
        <end position="399"/>
    </location>
</feature>
<dbReference type="InterPro" id="IPR056371">
    <property type="entry name" value="DHX37-like_C"/>
</dbReference>
<keyword evidence="1" id="KW-0067">ATP-binding</keyword>
<feature type="non-terminal residue" evidence="5">
    <location>
        <position position="399"/>
    </location>
</feature>